<dbReference type="SMART" id="SM00530">
    <property type="entry name" value="HTH_XRE"/>
    <property type="match status" value="1"/>
</dbReference>
<gene>
    <name evidence="3" type="ORF">TAO_1701</name>
</gene>
<dbReference type="GO" id="GO:0003677">
    <property type="term" value="F:DNA binding"/>
    <property type="evidence" value="ECO:0007669"/>
    <property type="project" value="UniProtKB-KW"/>
</dbReference>
<feature type="domain" description="HTH cro/C1-type" evidence="2">
    <location>
        <begin position="36"/>
        <end position="83"/>
    </location>
</feature>
<dbReference type="PROSITE" id="PS50943">
    <property type="entry name" value="HTH_CROC1"/>
    <property type="match status" value="1"/>
</dbReference>
<dbReference type="Pfam" id="PF01381">
    <property type="entry name" value="HTH_3"/>
    <property type="match status" value="1"/>
</dbReference>
<reference evidence="3 4" key="1">
    <citation type="journal article" date="2017" name="ISME J.">
        <title>An acid-tolerant ammonia-oxidizing ?-proteobacterium from soil.</title>
        <authorList>
            <person name="Hayatsu M."/>
            <person name="Tago K."/>
            <person name="Uchiyama I."/>
            <person name="Toyoda A."/>
            <person name="Wang Y."/>
            <person name="Shimomura Y."/>
            <person name="Okubo T."/>
            <person name="Kurisu F."/>
            <person name="Hirono Y."/>
            <person name="Nonaka K."/>
            <person name="Akiyama H."/>
            <person name="Itoh T."/>
            <person name="Takami H."/>
        </authorList>
    </citation>
    <scope>NUCLEOTIDE SEQUENCE [LARGE SCALE GENOMIC DNA]</scope>
    <source>
        <strain evidence="3 4">TAO100</strain>
    </source>
</reference>
<name>A0A1Q2SPM7_9GAMM</name>
<keyword evidence="4" id="KW-1185">Reference proteome</keyword>
<protein>
    <submittedName>
        <fullName evidence="3">HigA family addiction module antidote protein</fullName>
    </submittedName>
</protein>
<dbReference type="InterPro" id="IPR001387">
    <property type="entry name" value="Cro/C1-type_HTH"/>
</dbReference>
<dbReference type="PANTHER" id="PTHR36924:SF1">
    <property type="entry name" value="ANTITOXIN HIGA-1"/>
    <property type="match status" value="1"/>
</dbReference>
<dbReference type="NCBIfam" id="TIGR02607">
    <property type="entry name" value="antidote_HigA"/>
    <property type="match status" value="1"/>
</dbReference>
<dbReference type="InterPro" id="IPR013430">
    <property type="entry name" value="Toxin_antidote_HigA"/>
</dbReference>
<keyword evidence="1" id="KW-0238">DNA-binding</keyword>
<dbReference type="Gene3D" id="1.10.260.40">
    <property type="entry name" value="lambda repressor-like DNA-binding domains"/>
    <property type="match status" value="1"/>
</dbReference>
<dbReference type="EMBL" id="AP014836">
    <property type="protein sequence ID" value="BAW81071.1"/>
    <property type="molecule type" value="Genomic_DNA"/>
</dbReference>
<dbReference type="KEGG" id="ntt:TAO_1701"/>
<dbReference type="PANTHER" id="PTHR36924">
    <property type="entry name" value="ANTITOXIN HIGA-1"/>
    <property type="match status" value="1"/>
</dbReference>
<proteinExistence type="predicted"/>
<evidence type="ECO:0000256" key="1">
    <source>
        <dbReference type="ARBA" id="ARBA00023125"/>
    </source>
</evidence>
<dbReference type="Proteomes" id="UP000243679">
    <property type="component" value="Chromosome"/>
</dbReference>
<organism evidence="3 4">
    <name type="scientific">Candidatus Nitrosoglobus terrae</name>
    <dbReference type="NCBI Taxonomy" id="1630141"/>
    <lineage>
        <taxon>Bacteria</taxon>
        <taxon>Pseudomonadati</taxon>
        <taxon>Pseudomonadota</taxon>
        <taxon>Gammaproteobacteria</taxon>
        <taxon>Chromatiales</taxon>
        <taxon>Chromatiaceae</taxon>
        <taxon>Candidatus Nitrosoglobus</taxon>
    </lineage>
</organism>
<evidence type="ECO:0000259" key="2">
    <source>
        <dbReference type="PROSITE" id="PS50943"/>
    </source>
</evidence>
<dbReference type="CDD" id="cd00093">
    <property type="entry name" value="HTH_XRE"/>
    <property type="match status" value="1"/>
</dbReference>
<evidence type="ECO:0000313" key="4">
    <source>
        <dbReference type="Proteomes" id="UP000243679"/>
    </source>
</evidence>
<dbReference type="InterPro" id="IPR010982">
    <property type="entry name" value="Lambda_DNA-bd_dom_sf"/>
</dbReference>
<accession>A0A1Q2SPM7</accession>
<sequence length="1378" mass="155909">MCNLTLNKKLGFLVMASVTLPVHPGSYVRENILNPRKLTVTQAAKLIGISRPSVSNFLNGKVSATPDMAACLERAFSISAKTILDLQTAYDTHTGKTSDAAQKTRTYVPPFLNIQANDLVNWFTTTIPARTKLAVLLRTLVHSTGHDLQKVDFPGNDDAERPGWDGLIESDSGTPWIPLGISGWEFGVTENIKSKADSDFAKSVKAISTADQKEIAFVFVTPRRWPGKTAWVAEMKARRRWRDVRVYDASDLEQWMEQSIAAQTWFANQTNRPSDGVRTLERCWDDWANVAELAIHPLLFATANQVWGDRIKSFLARGSSDLLVIAADSVEEALAFLSQVLATPGFELHKDRLLVFDQLGVLPKLAQGATNFIAVAHTREVERELGPYSASLQTIVVYPRNATSSKPDIVLEPLGDEAFTKALEAMGKTRDEIAELTNASGRSLTVLRRRFSNIPAIRTPVWADNLEIASGLVPLALVGAWDAQNKADQIILSRLAEDTPFEALEKRILELLRLNDSPVWSIGGYRGVISKMDSLFAISGAISKADLDRFLDIARSVLGEDEPALDLPEKDRWAAAIHGKQRELSGSVREGVSETLVLLAVHGKHLFGKRFGFDGELEAAKLVRELLEPVQARKLEANERDLPLYAEAAPGEFLDIIERDLRTEKPEVMGLLRPVSTRFFSPCPRTGLLWALEGLAWNPLTFPRVVKILAQLSEIEINDNLTNKPINSLSSILWALMPQTAADHKMRLKAIHMLLAKYPTIGWKVCLQQFGDGGKRSGYYSHKPKWRRDGYNFGEPFETPEPVYAFIREIVKIILSRPSYTAEMLCDLVSKLNSLKLENQERVWEIIGEWRSSLSDEEIAKVREKIRVTVLSRGGLKRANEMGQATLTKQAKLVYVAMQPKDIVNKHEWLFRQEWVEESADELAEEDMDSRGREQRIEKLRAEALTEIVRDRGIPGIFSLAEKGDSQRQIGRHLVSILEDEQVEDMILQCLRPESNDVRRNSIVAGAFWTLGNDRREVIYTNLRGKITEAEALNILFHSPYCALTWNFAEQLSVDARLRYWREVVPQYIFDSPEENNESVRYLLAVERPRAAFTSVDFKLEEIRPPLLVQMLSGMTKEGKDKPGEYQLRDHHVQRAFQLLNRNPDVSSDEKARLEFAYLDVLARPFRGRDRHQIPNLERYIEEHPGMFVQVIVWAYKRKDRGEDPLALHVSEGHKHLAERGYRLLDAIERIPGQDKATGEEQREKLAEWVSAVRKSCAELDRTDIADVCLGKLLSHAPVGKDGVWPNEAVRDLMEDVRSESIMRGACTGLYNARGAHWRDEGRGQERDLTEKYRTWADALQFTHPFVVSLLLMSMVKRYEQEAEQHDTEVGIRCRLRH</sequence>
<dbReference type="SUPFAM" id="SSF47413">
    <property type="entry name" value="lambda repressor-like DNA-binding domains"/>
    <property type="match status" value="1"/>
</dbReference>
<evidence type="ECO:0000313" key="3">
    <source>
        <dbReference type="EMBL" id="BAW81071.1"/>
    </source>
</evidence>